<keyword evidence="4 7" id="KW-0560">Oxidoreductase</keyword>
<feature type="binding site" evidence="7 9">
    <location>
        <position position="38"/>
    </location>
    <ligand>
        <name>NAD(+)</name>
        <dbReference type="ChEBI" id="CHEBI:57540"/>
    </ligand>
</feature>
<dbReference type="CDD" id="cd05291">
    <property type="entry name" value="HicDH_like"/>
    <property type="match status" value="1"/>
</dbReference>
<dbReference type="Pfam" id="PF00056">
    <property type="entry name" value="Ldh_1_N"/>
    <property type="match status" value="1"/>
</dbReference>
<feature type="binding site" evidence="9">
    <location>
        <begin position="13"/>
        <end position="18"/>
    </location>
    <ligand>
        <name>NAD(+)</name>
        <dbReference type="ChEBI" id="CHEBI:57540"/>
    </ligand>
</feature>
<dbReference type="GO" id="GO:0005737">
    <property type="term" value="C:cytoplasm"/>
    <property type="evidence" value="ECO:0007669"/>
    <property type="project" value="UniProtKB-SubCell"/>
</dbReference>
<dbReference type="Proteomes" id="UP000254330">
    <property type="component" value="Unassembled WGS sequence"/>
</dbReference>
<keyword evidence="5 7" id="KW-0520">NAD</keyword>
<dbReference type="AlphaFoldDB" id="A0A2U3AF61"/>
<dbReference type="PANTHER" id="PTHR43128:SF16">
    <property type="entry name" value="L-LACTATE DEHYDROGENASE"/>
    <property type="match status" value="1"/>
</dbReference>
<dbReference type="GO" id="GO:0006089">
    <property type="term" value="P:lactate metabolic process"/>
    <property type="evidence" value="ECO:0007669"/>
    <property type="project" value="TreeGrafter"/>
</dbReference>
<keyword evidence="15" id="KW-1185">Reference proteome</keyword>
<dbReference type="InterPro" id="IPR001557">
    <property type="entry name" value="L-lactate/malate_DH"/>
</dbReference>
<evidence type="ECO:0000259" key="11">
    <source>
        <dbReference type="Pfam" id="PF02866"/>
    </source>
</evidence>
<gene>
    <name evidence="12" type="primary">ldhA</name>
    <name evidence="7" type="synonym">ldh</name>
    <name evidence="13" type="ORF">DFR61_10671</name>
    <name evidence="12" type="ORF">NCTC10597_01585</name>
</gene>
<feature type="binding site" evidence="7">
    <location>
        <begin position="122"/>
        <end position="124"/>
    </location>
    <ligand>
        <name>NAD(+)</name>
        <dbReference type="ChEBI" id="CHEBI:57540"/>
    </ligand>
</feature>
<evidence type="ECO:0000313" key="12">
    <source>
        <dbReference type="EMBL" id="STX09878.1"/>
    </source>
</evidence>
<dbReference type="UniPathway" id="UPA00554">
    <property type="reaction ID" value="UER00611"/>
</dbReference>
<accession>A0A2U3AF61</accession>
<dbReference type="PROSITE" id="PS00064">
    <property type="entry name" value="L_LDH"/>
    <property type="match status" value="1"/>
</dbReference>
<dbReference type="HAMAP" id="MF_00488">
    <property type="entry name" value="Lactate_dehydrog"/>
    <property type="match status" value="1"/>
</dbReference>
<comment type="caution">
    <text evidence="12">The sequence shown here is derived from an EMBL/GenBank/DDBJ whole genome shotgun (WGS) entry which is preliminary data.</text>
</comment>
<name>A0A2U3AF61_9BACL</name>
<feature type="binding site" evidence="7">
    <location>
        <position position="157"/>
    </location>
    <ligand>
        <name>beta-D-fructose 1,6-bisphosphate</name>
        <dbReference type="ChEBI" id="CHEBI:32966"/>
        <note>allosteric activator</note>
    </ligand>
</feature>
<dbReference type="SUPFAM" id="SSF51735">
    <property type="entry name" value="NAD(P)-binding Rossmann-fold domains"/>
    <property type="match status" value="1"/>
</dbReference>
<comment type="similarity">
    <text evidence="2 7">Belongs to the LDH/MDH superfamily. LDH family.</text>
</comment>
<feature type="binding site" evidence="7">
    <location>
        <position position="86"/>
    </location>
    <ligand>
        <name>substrate</name>
    </ligand>
</feature>
<dbReference type="Gene3D" id="3.40.50.720">
    <property type="entry name" value="NAD(P)-binding Rossmann-like Domain"/>
    <property type="match status" value="1"/>
</dbReference>
<dbReference type="Gene3D" id="3.90.110.10">
    <property type="entry name" value="Lactate dehydrogenase/glycoside hydrolase, family 4, C-terminal"/>
    <property type="match status" value="1"/>
</dbReference>
<dbReference type="InterPro" id="IPR018177">
    <property type="entry name" value="L-lactate_DH_AS"/>
</dbReference>
<feature type="binding site" evidence="7">
    <location>
        <position position="92"/>
    </location>
    <ligand>
        <name>substrate</name>
    </ligand>
</feature>
<dbReference type="RefSeq" id="WP_109348947.1">
    <property type="nucleotide sequence ID" value="NZ_BJUE01000003.1"/>
</dbReference>
<dbReference type="FunFam" id="3.40.50.720:FF:000018">
    <property type="entry name" value="Malate dehydrogenase"/>
    <property type="match status" value="1"/>
</dbReference>
<keyword evidence="7" id="KW-0963">Cytoplasm</keyword>
<dbReference type="EC" id="1.1.1.27" evidence="3 7"/>
<keyword evidence="7" id="KW-0021">Allosteric enzyme</keyword>
<feature type="binding site" evidence="7">
    <location>
        <position position="147"/>
    </location>
    <ligand>
        <name>NAD(+)</name>
        <dbReference type="ChEBI" id="CHEBI:57540"/>
    </ligand>
</feature>
<evidence type="ECO:0000256" key="2">
    <source>
        <dbReference type="ARBA" id="ARBA00006054"/>
    </source>
</evidence>
<dbReference type="EMBL" id="SNZG01000006">
    <property type="protein sequence ID" value="TDR41373.1"/>
    <property type="molecule type" value="Genomic_DNA"/>
</dbReference>
<evidence type="ECO:0000313" key="15">
    <source>
        <dbReference type="Proteomes" id="UP000294641"/>
    </source>
</evidence>
<dbReference type="PRINTS" id="PR00086">
    <property type="entry name" value="LLDHDRGNASE"/>
</dbReference>
<evidence type="ECO:0000256" key="4">
    <source>
        <dbReference type="ARBA" id="ARBA00023002"/>
    </source>
</evidence>
<sequence length="310" mass="33489">MDLTLGNKVVLIGTGAVGSSYAYALINQGITDELVLIDANEERVRGDVQDLEHGIVYAPSTLTIKHGDYIDCEDAALVVICAGAAQKSGETRLDLIQKNVAIFEEIVSKVMTSGFNGIIIVATNPVDVLAYATLKYSGLPNHRVISSGTILDSARFRTIIGKEFDTAASSVHAYIIGEHGDSQLPYWSASSLYGQKISSKLSQSRKEEIAEGVKNAAYSIIDSKGATFYGIAMGLARITKAILKNENVVLPIGAYHDGENGVEDVVIGVPCLINRGGIKKVFDLHLEDDEALKFKKSVETLKEIQKEIWN</sequence>
<comment type="activity regulation">
    <text evidence="7">Allosterically activated by fructose 1,6-bisphosphate (FBP).</text>
</comment>
<evidence type="ECO:0000256" key="5">
    <source>
        <dbReference type="ARBA" id="ARBA00023027"/>
    </source>
</evidence>
<evidence type="ECO:0000256" key="3">
    <source>
        <dbReference type="ARBA" id="ARBA00012967"/>
    </source>
</evidence>
<evidence type="ECO:0000256" key="7">
    <source>
        <dbReference type="HAMAP-Rule" id="MF_00488"/>
    </source>
</evidence>
<dbReference type="OrthoDB" id="9802969at2"/>
<comment type="caution">
    <text evidence="7">Lacks conserved residue(s) required for the propagation of feature annotation.</text>
</comment>
<dbReference type="NCBIfam" id="TIGR01771">
    <property type="entry name" value="L-LDH-NAD"/>
    <property type="match status" value="1"/>
</dbReference>
<dbReference type="SUPFAM" id="SSF56327">
    <property type="entry name" value="LDH C-terminal domain-like"/>
    <property type="match status" value="1"/>
</dbReference>
<feature type="binding site" evidence="7">
    <location>
        <position position="69"/>
    </location>
    <ligand>
        <name>NAD(+)</name>
        <dbReference type="ChEBI" id="CHEBI:57540"/>
    </ligand>
</feature>
<dbReference type="PANTHER" id="PTHR43128">
    <property type="entry name" value="L-2-HYDROXYCARBOXYLATE DEHYDROGENASE (NAD(P)(+))"/>
    <property type="match status" value="1"/>
</dbReference>
<evidence type="ECO:0000256" key="8">
    <source>
        <dbReference type="PIRSR" id="PIRSR000102-1"/>
    </source>
</evidence>
<comment type="function">
    <text evidence="7">Catalyzes the conversion of lactate to pyruvate.</text>
</comment>
<keyword evidence="7" id="KW-0597">Phosphoprotein</keyword>
<comment type="pathway">
    <text evidence="1 7">Fermentation; pyruvate fermentation to lactate; (S)-lactate from pyruvate: step 1/1.</text>
</comment>
<evidence type="ECO:0000259" key="10">
    <source>
        <dbReference type="Pfam" id="PF00056"/>
    </source>
</evidence>
<feature type="binding site" evidence="9">
    <location>
        <position position="99"/>
    </location>
    <ligand>
        <name>NAD(+)</name>
        <dbReference type="ChEBI" id="CHEBI:57540"/>
    </ligand>
</feature>
<feature type="domain" description="Lactate/malate dehydrogenase N-terminal" evidence="10">
    <location>
        <begin position="8"/>
        <end position="145"/>
    </location>
</feature>
<proteinExistence type="inferred from homology"/>
<evidence type="ECO:0000313" key="13">
    <source>
        <dbReference type="EMBL" id="TDR41373.1"/>
    </source>
</evidence>
<dbReference type="Pfam" id="PF02866">
    <property type="entry name" value="Ldh_1_C"/>
    <property type="match status" value="1"/>
</dbReference>
<comment type="subunit">
    <text evidence="7">Homotetramer.</text>
</comment>
<evidence type="ECO:0000256" key="9">
    <source>
        <dbReference type="PIRSR" id="PIRSR000102-3"/>
    </source>
</evidence>
<evidence type="ECO:0000256" key="1">
    <source>
        <dbReference type="ARBA" id="ARBA00004843"/>
    </source>
</evidence>
<dbReference type="EMBL" id="UGNP01000001">
    <property type="protein sequence ID" value="STX09878.1"/>
    <property type="molecule type" value="Genomic_DNA"/>
</dbReference>
<protein>
    <recommendedName>
        <fullName evidence="3 7">L-lactate dehydrogenase</fullName>
        <shortName evidence="7">L-LDH</shortName>
        <ecNumber evidence="3 7">1.1.1.27</ecNumber>
    </recommendedName>
</protein>
<reference evidence="12 14" key="1">
    <citation type="submission" date="2018-06" db="EMBL/GenBank/DDBJ databases">
        <authorList>
            <consortium name="Pathogen Informatics"/>
            <person name="Doyle S."/>
        </authorList>
    </citation>
    <scope>NUCLEOTIDE SEQUENCE [LARGE SCALE GENOMIC DNA]</scope>
    <source>
        <strain evidence="12 14">NCTC10597</strain>
    </source>
</reference>
<dbReference type="NCBIfam" id="NF000824">
    <property type="entry name" value="PRK00066.1"/>
    <property type="match status" value="1"/>
</dbReference>
<feature type="binding site" evidence="7">
    <location>
        <position position="17"/>
    </location>
    <ligand>
        <name>NAD(+)</name>
        <dbReference type="ChEBI" id="CHEBI:57540"/>
    </ligand>
</feature>
<feature type="active site" description="Proton acceptor" evidence="7 8">
    <location>
        <position position="179"/>
    </location>
</feature>
<feature type="binding site" evidence="7">
    <location>
        <position position="43"/>
    </location>
    <ligand>
        <name>NAD(+)</name>
        <dbReference type="ChEBI" id="CHEBI:57540"/>
    </ligand>
</feature>
<dbReference type="InterPro" id="IPR022383">
    <property type="entry name" value="Lactate/malate_DH_C"/>
</dbReference>
<feature type="modified residue" description="Phosphotyrosine" evidence="7">
    <location>
        <position position="218"/>
    </location>
</feature>
<organism evidence="12 14">
    <name type="scientific">Kurthia zopfii</name>
    <dbReference type="NCBI Taxonomy" id="1650"/>
    <lineage>
        <taxon>Bacteria</taxon>
        <taxon>Bacillati</taxon>
        <taxon>Bacillota</taxon>
        <taxon>Bacilli</taxon>
        <taxon>Bacillales</taxon>
        <taxon>Caryophanaceae</taxon>
        <taxon>Kurthia</taxon>
    </lineage>
</organism>
<feature type="binding site" evidence="7">
    <location>
        <begin position="152"/>
        <end position="155"/>
    </location>
    <ligand>
        <name>substrate</name>
    </ligand>
</feature>
<dbReference type="InterPro" id="IPR015955">
    <property type="entry name" value="Lactate_DH/Glyco_Ohase_4_C"/>
</dbReference>
<feature type="binding site" evidence="7">
    <location>
        <begin position="124"/>
        <end position="127"/>
    </location>
    <ligand>
        <name>substrate</name>
    </ligand>
</feature>
<dbReference type="GO" id="GO:0004459">
    <property type="term" value="F:L-lactate dehydrogenase (NAD+) activity"/>
    <property type="evidence" value="ECO:0007669"/>
    <property type="project" value="UniProtKB-UniRule"/>
</dbReference>
<evidence type="ECO:0000256" key="6">
    <source>
        <dbReference type="ARBA" id="ARBA00049258"/>
    </source>
</evidence>
<feature type="binding site" evidence="7">
    <location>
        <position position="172"/>
    </location>
    <ligand>
        <name>beta-D-fructose 1,6-bisphosphate</name>
        <dbReference type="ChEBI" id="CHEBI:32966"/>
        <note>allosteric activator</note>
    </ligand>
</feature>
<reference evidence="13 15" key="2">
    <citation type="submission" date="2019-03" db="EMBL/GenBank/DDBJ databases">
        <title>Genomic Encyclopedia of Type Strains, Phase IV (KMG-IV): sequencing the most valuable type-strain genomes for metagenomic binning, comparative biology and taxonomic classification.</title>
        <authorList>
            <person name="Goeker M."/>
        </authorList>
    </citation>
    <scope>NUCLEOTIDE SEQUENCE [LARGE SCALE GENOMIC DNA]</scope>
    <source>
        <strain evidence="13 15">DSM 20580</strain>
    </source>
</reference>
<dbReference type="InterPro" id="IPR036291">
    <property type="entry name" value="NAD(P)-bd_dom_sf"/>
</dbReference>
<dbReference type="Proteomes" id="UP000294641">
    <property type="component" value="Unassembled WGS sequence"/>
</dbReference>
<dbReference type="GO" id="GO:0006096">
    <property type="term" value="P:glycolytic process"/>
    <property type="evidence" value="ECO:0007669"/>
    <property type="project" value="UniProtKB-UniRule"/>
</dbReference>
<feature type="binding site" evidence="7">
    <location>
        <begin position="83"/>
        <end position="84"/>
    </location>
    <ligand>
        <name>NAD(+)</name>
        <dbReference type="ChEBI" id="CHEBI:57540"/>
    </ligand>
</feature>
<comment type="subcellular location">
    <subcellularLocation>
        <location evidence="7">Cytoplasm</location>
    </subcellularLocation>
</comment>
<feature type="domain" description="Lactate/malate dehydrogenase C-terminal" evidence="11">
    <location>
        <begin position="149"/>
        <end position="307"/>
    </location>
</feature>
<dbReference type="InterPro" id="IPR011304">
    <property type="entry name" value="L-lactate_DH"/>
</dbReference>
<dbReference type="InterPro" id="IPR001236">
    <property type="entry name" value="Lactate/malate_DH_N"/>
</dbReference>
<dbReference type="PIRSF" id="PIRSF000102">
    <property type="entry name" value="Lac_mal_DH"/>
    <property type="match status" value="1"/>
</dbReference>
<feature type="binding site" evidence="7">
    <location>
        <position position="227"/>
    </location>
    <ligand>
        <name>substrate</name>
    </ligand>
</feature>
<evidence type="ECO:0000313" key="14">
    <source>
        <dbReference type="Proteomes" id="UP000254330"/>
    </source>
</evidence>
<comment type="catalytic activity">
    <reaction evidence="6 7">
        <text>(S)-lactate + NAD(+) = pyruvate + NADH + H(+)</text>
        <dbReference type="Rhea" id="RHEA:23444"/>
        <dbReference type="ChEBI" id="CHEBI:15361"/>
        <dbReference type="ChEBI" id="CHEBI:15378"/>
        <dbReference type="ChEBI" id="CHEBI:16651"/>
        <dbReference type="ChEBI" id="CHEBI:57540"/>
        <dbReference type="ChEBI" id="CHEBI:57945"/>
        <dbReference type="EC" id="1.1.1.27"/>
    </reaction>
</comment>